<evidence type="ECO:0000256" key="7">
    <source>
        <dbReference type="SAM" id="Phobius"/>
    </source>
</evidence>
<dbReference type="GO" id="GO:0005886">
    <property type="term" value="C:plasma membrane"/>
    <property type="evidence" value="ECO:0007669"/>
    <property type="project" value="UniProtKB-SubCell"/>
</dbReference>
<evidence type="ECO:0000313" key="10">
    <source>
        <dbReference type="Proteomes" id="UP000460272"/>
    </source>
</evidence>
<feature type="transmembrane region" description="Helical" evidence="7">
    <location>
        <begin position="163"/>
        <end position="189"/>
    </location>
</feature>
<dbReference type="Proteomes" id="UP000460272">
    <property type="component" value="Unassembled WGS sequence"/>
</dbReference>
<dbReference type="GO" id="GO:0005524">
    <property type="term" value="F:ATP binding"/>
    <property type="evidence" value="ECO:0007669"/>
    <property type="project" value="UniProtKB-KW"/>
</dbReference>
<dbReference type="InterPro" id="IPR027417">
    <property type="entry name" value="P-loop_NTPase"/>
</dbReference>
<comment type="subcellular location">
    <subcellularLocation>
        <location evidence="1">Cell membrane</location>
        <topology evidence="1">Multi-pass membrane protein</topology>
    </subcellularLocation>
</comment>
<proteinExistence type="predicted"/>
<evidence type="ECO:0000256" key="6">
    <source>
        <dbReference type="ARBA" id="ARBA00023136"/>
    </source>
</evidence>
<dbReference type="AlphaFoldDB" id="A0A6P2C6Z1"/>
<organism evidence="9 10">
    <name type="scientific">Trebonia kvetii</name>
    <dbReference type="NCBI Taxonomy" id="2480626"/>
    <lineage>
        <taxon>Bacteria</taxon>
        <taxon>Bacillati</taxon>
        <taxon>Actinomycetota</taxon>
        <taxon>Actinomycetes</taxon>
        <taxon>Streptosporangiales</taxon>
        <taxon>Treboniaceae</taxon>
        <taxon>Trebonia</taxon>
    </lineage>
</organism>
<dbReference type="GO" id="GO:0016887">
    <property type="term" value="F:ATP hydrolysis activity"/>
    <property type="evidence" value="ECO:0007669"/>
    <property type="project" value="InterPro"/>
</dbReference>
<keyword evidence="6 7" id="KW-0472">Membrane</keyword>
<dbReference type="GO" id="GO:0034040">
    <property type="term" value="F:ATPase-coupled lipid transmembrane transporter activity"/>
    <property type="evidence" value="ECO:0007669"/>
    <property type="project" value="TreeGrafter"/>
</dbReference>
<protein>
    <submittedName>
        <fullName evidence="9">ABC transporter ATP-binding protein</fullName>
    </submittedName>
</protein>
<feature type="transmembrane region" description="Helical" evidence="7">
    <location>
        <begin position="264"/>
        <end position="287"/>
    </location>
</feature>
<dbReference type="InterPro" id="IPR003593">
    <property type="entry name" value="AAA+_ATPase"/>
</dbReference>
<dbReference type="EMBL" id="RPFW01000001">
    <property type="protein sequence ID" value="TVZ06960.1"/>
    <property type="molecule type" value="Genomic_DNA"/>
</dbReference>
<dbReference type="PANTHER" id="PTHR24221:SF646">
    <property type="entry name" value="HAEMOLYSIN SECRETION ATP-BINDING PROTEIN"/>
    <property type="match status" value="1"/>
</dbReference>
<dbReference type="SUPFAM" id="SSF52540">
    <property type="entry name" value="P-loop containing nucleoside triphosphate hydrolases"/>
    <property type="match status" value="1"/>
</dbReference>
<keyword evidence="5 7" id="KW-1133">Transmembrane helix</keyword>
<sequence length="609" mass="65891">MSSPEVPSPDTTASDDIGKLPPALRSMWRLCRLGFSYEPSLMGVSFVLALLAAVPDALLAVWFKLLGEGLLRQDAALLWFAIIALAVSTVATWLLQTISTRLQRRFRDKVTIALESHVARLQATIATVAHQERPEYLDRLAVLREETYTLDHMYMSVFSTAGWLVRLGITVALLGAVNPVLVTLVLFAVPTVAATSWRPAVERTAQERGAQSTRLATHLYTLSTTAAAGKELRVLGIGPALAGRRRAAWETWYRPVAKERNRSAAWYAGGWAIFALGYTGAIALVAAGPHASASGAILVLTAGARLSSYLGATVGEIGFLRGTWMDGAQRLAWLEHYAAGVAQHANLPAPERITDGIRLEHVTFRYPGASRPALDDVDLFLPAGSVVAVVGENGAGKSTLVKLLAKLYSPASGRILVDGADLAEIDTARWRERLAGAFQDFFRFEFRAGQAVGVGDLPRLDAEPALAAAVERAGAADLIRALPSGLATQLGPTWDGGVDVSFGQWQKIALARGFMRDEPLLVTLDEPTAALDAETEHQLFERYAERAHLARQSGSVTVLVSHRFSTVRMADLIVVMDGARVAEYGSHDELMARNGRYAELYRIQATAYQ</sequence>
<dbReference type="OrthoDB" id="9806127at2"/>
<dbReference type="InterPro" id="IPR036640">
    <property type="entry name" value="ABC1_TM_sf"/>
</dbReference>
<evidence type="ECO:0000256" key="3">
    <source>
        <dbReference type="ARBA" id="ARBA00022741"/>
    </source>
</evidence>
<name>A0A6P2C6Z1_9ACTN</name>
<keyword evidence="3" id="KW-0547">Nucleotide-binding</keyword>
<accession>A0A6P2C6Z1</accession>
<keyword evidence="4 9" id="KW-0067">ATP-binding</keyword>
<dbReference type="Pfam" id="PF00005">
    <property type="entry name" value="ABC_tran"/>
    <property type="match status" value="1"/>
</dbReference>
<evidence type="ECO:0000256" key="2">
    <source>
        <dbReference type="ARBA" id="ARBA00022692"/>
    </source>
</evidence>
<feature type="domain" description="ABC transporter" evidence="8">
    <location>
        <begin position="357"/>
        <end position="603"/>
    </location>
</feature>
<gene>
    <name evidence="9" type="ORF">EAS64_06415</name>
</gene>
<evidence type="ECO:0000256" key="1">
    <source>
        <dbReference type="ARBA" id="ARBA00004651"/>
    </source>
</evidence>
<keyword evidence="10" id="KW-1185">Reference proteome</keyword>
<dbReference type="Gene3D" id="1.20.1560.10">
    <property type="entry name" value="ABC transporter type 1, transmembrane domain"/>
    <property type="match status" value="1"/>
</dbReference>
<evidence type="ECO:0000313" key="9">
    <source>
        <dbReference type="EMBL" id="TVZ06960.1"/>
    </source>
</evidence>
<dbReference type="InterPro" id="IPR017871">
    <property type="entry name" value="ABC_transporter-like_CS"/>
</dbReference>
<reference evidence="9 10" key="1">
    <citation type="submission" date="2018-11" db="EMBL/GenBank/DDBJ databases">
        <title>Trebonia kvetii gen.nov., sp.nov., a novel acidophilic actinobacterium, and proposal of the new actinobacterial family Treboniaceae fam. nov.</title>
        <authorList>
            <person name="Rapoport D."/>
            <person name="Sagova-Mareckova M."/>
            <person name="Sedlacek I."/>
            <person name="Provaznik J."/>
            <person name="Kralova S."/>
            <person name="Pavlinic D."/>
            <person name="Benes V."/>
            <person name="Kopecky J."/>
        </authorList>
    </citation>
    <scope>NUCLEOTIDE SEQUENCE [LARGE SCALE GENOMIC DNA]</scope>
    <source>
        <strain evidence="9 10">15Tr583</strain>
    </source>
</reference>
<dbReference type="PANTHER" id="PTHR24221">
    <property type="entry name" value="ATP-BINDING CASSETTE SUB-FAMILY B"/>
    <property type="match status" value="1"/>
</dbReference>
<evidence type="ECO:0000259" key="8">
    <source>
        <dbReference type="PROSITE" id="PS50893"/>
    </source>
</evidence>
<keyword evidence="2 7" id="KW-0812">Transmembrane</keyword>
<feature type="transmembrane region" description="Helical" evidence="7">
    <location>
        <begin position="75"/>
        <end position="95"/>
    </location>
</feature>
<dbReference type="PROSITE" id="PS00211">
    <property type="entry name" value="ABC_TRANSPORTER_1"/>
    <property type="match status" value="1"/>
</dbReference>
<dbReference type="Gene3D" id="3.40.50.300">
    <property type="entry name" value="P-loop containing nucleotide triphosphate hydrolases"/>
    <property type="match status" value="1"/>
</dbReference>
<dbReference type="RefSeq" id="WP_145851716.1">
    <property type="nucleotide sequence ID" value="NZ_RPFW01000001.1"/>
</dbReference>
<dbReference type="InterPro" id="IPR003439">
    <property type="entry name" value="ABC_transporter-like_ATP-bd"/>
</dbReference>
<comment type="caution">
    <text evidence="9">The sequence shown here is derived from an EMBL/GenBank/DDBJ whole genome shotgun (WGS) entry which is preliminary data.</text>
</comment>
<dbReference type="InterPro" id="IPR039421">
    <property type="entry name" value="Type_1_exporter"/>
</dbReference>
<evidence type="ECO:0000256" key="5">
    <source>
        <dbReference type="ARBA" id="ARBA00022989"/>
    </source>
</evidence>
<evidence type="ECO:0000256" key="4">
    <source>
        <dbReference type="ARBA" id="ARBA00022840"/>
    </source>
</evidence>
<feature type="transmembrane region" description="Helical" evidence="7">
    <location>
        <begin position="42"/>
        <end position="63"/>
    </location>
</feature>
<dbReference type="PROSITE" id="PS50893">
    <property type="entry name" value="ABC_TRANSPORTER_2"/>
    <property type="match status" value="1"/>
</dbReference>
<dbReference type="SUPFAM" id="SSF90123">
    <property type="entry name" value="ABC transporter transmembrane region"/>
    <property type="match status" value="1"/>
</dbReference>
<dbReference type="SMART" id="SM00382">
    <property type="entry name" value="AAA"/>
    <property type="match status" value="1"/>
</dbReference>